<name>A0A0F5HQ87_BACTR</name>
<sequence>MVSEEITAYLIEYDLKGSGFSWIFFYDLLKSHALLPGCKAEERKK</sequence>
<evidence type="ECO:0000313" key="2">
    <source>
        <dbReference type="Proteomes" id="UP000031563"/>
    </source>
</evidence>
<evidence type="ECO:0000313" key="1">
    <source>
        <dbReference type="EMBL" id="KKB41845.1"/>
    </source>
</evidence>
<comment type="caution">
    <text evidence="1">The sequence shown here is derived from an EMBL/GenBank/DDBJ whole genome shotgun (WGS) entry which is preliminary data.</text>
</comment>
<dbReference type="STRING" id="1221996.QY95_00463"/>
<protein>
    <submittedName>
        <fullName evidence="1">Uncharacterized protein</fullName>
    </submittedName>
</protein>
<dbReference type="Proteomes" id="UP000031563">
    <property type="component" value="Unassembled WGS sequence"/>
</dbReference>
<dbReference type="AlphaFoldDB" id="A0A0F5HQ87"/>
<gene>
    <name evidence="1" type="ORF">QY95_00463</name>
</gene>
<accession>A0A0F5I959</accession>
<reference evidence="1" key="1">
    <citation type="submission" date="2015-02" db="EMBL/GenBank/DDBJ databases">
        <title>Genome Assembly of Bacillaceae bacterium MTCC 8252.</title>
        <authorList>
            <person name="Verma A."/>
            <person name="Khatri I."/>
            <person name="Mual P."/>
            <person name="Subramanian S."/>
            <person name="Krishnamurthi S."/>
        </authorList>
    </citation>
    <scope>NUCLEOTIDE SEQUENCE [LARGE SCALE GENOMIC DNA]</scope>
    <source>
        <strain evidence="1">MTCC 8252</strain>
    </source>
</reference>
<keyword evidence="2" id="KW-1185">Reference proteome</keyword>
<organism evidence="1 2">
    <name type="scientific">Bacillus thermotolerans</name>
    <name type="common">Quasibacillus thermotolerans</name>
    <dbReference type="NCBI Taxonomy" id="1221996"/>
    <lineage>
        <taxon>Bacteria</taxon>
        <taxon>Bacillati</taxon>
        <taxon>Bacillota</taxon>
        <taxon>Bacilli</taxon>
        <taxon>Bacillales</taxon>
        <taxon>Bacillaceae</taxon>
        <taxon>Bacillus</taxon>
    </lineage>
</organism>
<accession>A0A0F5HQ87</accession>
<proteinExistence type="predicted"/>
<dbReference type="EMBL" id="JWIR02000018">
    <property type="protein sequence ID" value="KKB41845.1"/>
    <property type="molecule type" value="Genomic_DNA"/>
</dbReference>